<evidence type="ECO:0000313" key="1">
    <source>
        <dbReference type="EMBL" id="EAT11267.1"/>
    </source>
</evidence>
<sequence>MNYKGLIVTITSLMLIACGSESEDATFLEGTWKPDYCYDSSADGQYYANTTFTFSGSRLYTLSTTYSSSGCEDQFKISEFRTTNTFKILENVALGTGENVTKLEISISSADFVALNADGVARANTRETCDRSDWVAGESQSVLDCFFPTADDRITKQIAYIDDNNELFLGLVPEGEDYPTELDYDEPHIKK</sequence>
<dbReference type="HOGENOM" id="CLU_1419015_0_0_6"/>
<evidence type="ECO:0000313" key="2">
    <source>
        <dbReference type="Proteomes" id="UP000004263"/>
    </source>
</evidence>
<dbReference type="PROSITE" id="PS51257">
    <property type="entry name" value="PROKAR_LIPOPROTEIN"/>
    <property type="match status" value="1"/>
</dbReference>
<gene>
    <name evidence="1" type="ORF">RED65_08424</name>
</gene>
<organism evidence="1 2">
    <name type="scientific">Bermanella marisrubri</name>
    <dbReference type="NCBI Taxonomy" id="207949"/>
    <lineage>
        <taxon>Bacteria</taxon>
        <taxon>Pseudomonadati</taxon>
        <taxon>Pseudomonadota</taxon>
        <taxon>Gammaproteobacteria</taxon>
        <taxon>Oceanospirillales</taxon>
        <taxon>Oceanospirillaceae</taxon>
        <taxon>Bermanella</taxon>
    </lineage>
</organism>
<dbReference type="Proteomes" id="UP000004263">
    <property type="component" value="Unassembled WGS sequence"/>
</dbReference>
<dbReference type="EMBL" id="AAQH01000020">
    <property type="protein sequence ID" value="EAT11267.1"/>
    <property type="molecule type" value="Genomic_DNA"/>
</dbReference>
<protein>
    <submittedName>
        <fullName evidence="1">Uncharacterized protein</fullName>
    </submittedName>
</protein>
<dbReference type="AlphaFoldDB" id="Q1MZ66"/>
<keyword evidence="2" id="KW-1185">Reference proteome</keyword>
<name>Q1MZ66_9GAMM</name>
<dbReference type="STRING" id="207949.RED65_08424"/>
<reference evidence="1 2" key="1">
    <citation type="submission" date="2006-03" db="EMBL/GenBank/DDBJ databases">
        <authorList>
            <person name="Pinhassi J."/>
            <person name="Pedros-Alio C."/>
            <person name="Ferriera S."/>
            <person name="Johnson J."/>
            <person name="Kravitz S."/>
            <person name="Halpern A."/>
            <person name="Remington K."/>
            <person name="Beeson K."/>
            <person name="Tran B."/>
            <person name="Rogers Y.-H."/>
            <person name="Friedman R."/>
            <person name="Venter J.C."/>
        </authorList>
    </citation>
    <scope>NUCLEOTIDE SEQUENCE [LARGE SCALE GENOMIC DNA]</scope>
    <source>
        <strain evidence="1 2">RED65</strain>
    </source>
</reference>
<accession>Q1MZ66</accession>
<comment type="caution">
    <text evidence="1">The sequence shown here is derived from an EMBL/GenBank/DDBJ whole genome shotgun (WGS) entry which is preliminary data.</text>
</comment>
<proteinExistence type="predicted"/>
<dbReference type="RefSeq" id="WP_007019234.1">
    <property type="nucleotide sequence ID" value="NZ_CH724122.1"/>
</dbReference>